<sequence>MDGLRHSRTPSSERFLGLFSTPPSDSSPSADGVELHEAEVLWTSHVDAPKPSPRATATPIQISGTFHSPSDRTATLRRPMDRNFGILAALPEDGSSDLVPAPPILLRKTSISSTSSSTSDSPSSSSSSSSTAARMIPTIPKPKPEYSLSMPAARMRQTQSLPVDVPVPPRQARRFDLEASDEPDAEDGHEMMPPHEIAARTYGRASPTTTFSVLEGAGRTLKGRDLRRVRDAVLRQTGFLD</sequence>
<feature type="compositionally biased region" description="Low complexity" evidence="2">
    <location>
        <begin position="20"/>
        <end position="29"/>
    </location>
</feature>
<dbReference type="AlphaFoldDB" id="A0A8J5GBU6"/>
<dbReference type="Pfam" id="PF04520">
    <property type="entry name" value="Senescence_reg"/>
    <property type="match status" value="1"/>
</dbReference>
<evidence type="ECO:0008006" key="5">
    <source>
        <dbReference type="Google" id="ProtNLM"/>
    </source>
</evidence>
<evidence type="ECO:0000313" key="3">
    <source>
        <dbReference type="EMBL" id="KAG6505188.1"/>
    </source>
</evidence>
<proteinExistence type="inferred from homology"/>
<feature type="compositionally biased region" description="Polar residues" evidence="2">
    <location>
        <begin position="58"/>
        <end position="73"/>
    </location>
</feature>
<dbReference type="InterPro" id="IPR007608">
    <property type="entry name" value="Senescence_reg_S40"/>
</dbReference>
<comment type="caution">
    <text evidence="3">The sequence shown here is derived from an EMBL/GenBank/DDBJ whole genome shotgun (WGS) entry which is preliminary data.</text>
</comment>
<feature type="region of interest" description="Disordered" evidence="2">
    <location>
        <begin position="1"/>
        <end position="75"/>
    </location>
</feature>
<feature type="region of interest" description="Disordered" evidence="2">
    <location>
        <begin position="110"/>
        <end position="146"/>
    </location>
</feature>
<dbReference type="PANTHER" id="PTHR33083">
    <property type="entry name" value="EXPRESSED PROTEIN"/>
    <property type="match status" value="1"/>
</dbReference>
<dbReference type="Proteomes" id="UP000734854">
    <property type="component" value="Unassembled WGS sequence"/>
</dbReference>
<dbReference type="GO" id="GO:0010150">
    <property type="term" value="P:leaf senescence"/>
    <property type="evidence" value="ECO:0007669"/>
    <property type="project" value="UniProtKB-ARBA"/>
</dbReference>
<evidence type="ECO:0000313" key="4">
    <source>
        <dbReference type="Proteomes" id="UP000734854"/>
    </source>
</evidence>
<name>A0A8J5GBU6_ZINOF</name>
<keyword evidence="4" id="KW-1185">Reference proteome</keyword>
<dbReference type="OrthoDB" id="684536at2759"/>
<reference evidence="3 4" key="1">
    <citation type="submission" date="2020-08" db="EMBL/GenBank/DDBJ databases">
        <title>Plant Genome Project.</title>
        <authorList>
            <person name="Zhang R.-G."/>
        </authorList>
    </citation>
    <scope>NUCLEOTIDE SEQUENCE [LARGE SCALE GENOMIC DNA]</scope>
    <source>
        <tissue evidence="3">Rhizome</tissue>
    </source>
</reference>
<organism evidence="3 4">
    <name type="scientific">Zingiber officinale</name>
    <name type="common">Ginger</name>
    <name type="synonym">Amomum zingiber</name>
    <dbReference type="NCBI Taxonomy" id="94328"/>
    <lineage>
        <taxon>Eukaryota</taxon>
        <taxon>Viridiplantae</taxon>
        <taxon>Streptophyta</taxon>
        <taxon>Embryophyta</taxon>
        <taxon>Tracheophyta</taxon>
        <taxon>Spermatophyta</taxon>
        <taxon>Magnoliopsida</taxon>
        <taxon>Liliopsida</taxon>
        <taxon>Zingiberales</taxon>
        <taxon>Zingiberaceae</taxon>
        <taxon>Zingiber</taxon>
    </lineage>
</organism>
<comment type="similarity">
    <text evidence="1">Belongs to the senescence regulator S40 family.</text>
</comment>
<dbReference type="EMBL" id="JACMSC010000010">
    <property type="protein sequence ID" value="KAG6505188.1"/>
    <property type="molecule type" value="Genomic_DNA"/>
</dbReference>
<evidence type="ECO:0000256" key="2">
    <source>
        <dbReference type="SAM" id="MobiDB-lite"/>
    </source>
</evidence>
<feature type="compositionally biased region" description="Low complexity" evidence="2">
    <location>
        <begin position="110"/>
        <end position="131"/>
    </location>
</feature>
<evidence type="ECO:0000256" key="1">
    <source>
        <dbReference type="ARBA" id="ARBA00034773"/>
    </source>
</evidence>
<protein>
    <recommendedName>
        <fullName evidence="5">Senescence regulator</fullName>
    </recommendedName>
</protein>
<gene>
    <name evidence="3" type="ORF">ZIOFF_037542</name>
</gene>
<accession>A0A8J5GBU6</accession>
<dbReference type="PANTHER" id="PTHR33083:SF116">
    <property type="entry name" value="OS04G0413900 PROTEIN"/>
    <property type="match status" value="1"/>
</dbReference>